<dbReference type="CDD" id="cd00063">
    <property type="entry name" value="FN3"/>
    <property type="match status" value="1"/>
</dbReference>
<reference evidence="2 3" key="1">
    <citation type="submission" date="2019-04" db="EMBL/GenBank/DDBJ databases">
        <authorList>
            <person name="Van Vliet M D."/>
        </authorList>
    </citation>
    <scope>NUCLEOTIDE SEQUENCE [LARGE SCALE GENOMIC DNA]</scope>
    <source>
        <strain evidence="2 3">F1</strain>
    </source>
</reference>
<dbReference type="PROSITE" id="PS50853">
    <property type="entry name" value="FN3"/>
    <property type="match status" value="1"/>
</dbReference>
<dbReference type="Gene3D" id="2.60.40.10">
    <property type="entry name" value="Immunoglobulins"/>
    <property type="match status" value="1"/>
</dbReference>
<evidence type="ECO:0000259" key="1">
    <source>
        <dbReference type="PROSITE" id="PS50853"/>
    </source>
</evidence>
<dbReference type="InterPro" id="IPR013783">
    <property type="entry name" value="Ig-like_fold"/>
</dbReference>
<dbReference type="AlphaFoldDB" id="A0A6C2U760"/>
<accession>A0A6C2U760</accession>
<gene>
    <name evidence="2" type="ORF">PDESU_04501</name>
</gene>
<evidence type="ECO:0000313" key="3">
    <source>
        <dbReference type="Proteomes" id="UP000366872"/>
    </source>
</evidence>
<dbReference type="InterPro" id="IPR036116">
    <property type="entry name" value="FN3_sf"/>
</dbReference>
<dbReference type="InterPro" id="IPR003961">
    <property type="entry name" value="FN3_dom"/>
</dbReference>
<proteinExistence type="predicted"/>
<name>A0A6C2U760_PONDE</name>
<dbReference type="Proteomes" id="UP000366872">
    <property type="component" value="Unassembled WGS sequence"/>
</dbReference>
<keyword evidence="3" id="KW-1185">Reference proteome</keyword>
<protein>
    <recommendedName>
        <fullName evidence="1">Fibronectin type-III domain-containing protein</fullName>
    </recommendedName>
</protein>
<organism evidence="2 3">
    <name type="scientific">Pontiella desulfatans</name>
    <dbReference type="NCBI Taxonomy" id="2750659"/>
    <lineage>
        <taxon>Bacteria</taxon>
        <taxon>Pseudomonadati</taxon>
        <taxon>Kiritimatiellota</taxon>
        <taxon>Kiritimatiellia</taxon>
        <taxon>Kiritimatiellales</taxon>
        <taxon>Pontiellaceae</taxon>
        <taxon>Pontiella</taxon>
    </lineage>
</organism>
<feature type="domain" description="Fibronectin type-III" evidence="1">
    <location>
        <begin position="141"/>
        <end position="234"/>
    </location>
</feature>
<dbReference type="SUPFAM" id="SSF49265">
    <property type="entry name" value="Fibronectin type III"/>
    <property type="match status" value="1"/>
</dbReference>
<dbReference type="EMBL" id="CAAHFG010000003">
    <property type="protein sequence ID" value="VGO15912.1"/>
    <property type="molecule type" value="Genomic_DNA"/>
</dbReference>
<sequence>MNPVAAVAAVGGGRAGTGGEGGHGGGSAYAIFLWNNGAGGLIEDCSVIPGSRGSYGVGGSGGNGGGYGSGGTRGNAADDGYYGGYGGRGGYGGAGGAGGNGAYGVRYAVGLQGGSSPAFLGTMAGCSVNGDETFGSLPDLPPVPVNVAATDGDYNDKVAVSWTSVAEATSYQIYRSTTNDSATAGAPIGSSPIPSYEDSLSAAGVTYYYWVKSVGVGGTSDFSEPDSGFSALELIAGAGPNGSISPTGTVVVSYGGSTNFVITAEPYFHIEEVKTNDVSVGAVSGVLWSNIVAPGTIHATFAPDLATNNVPHWWLASFGYTNDFDQAALGNQDGDTLLTWEEYFQGTSPNDEDTDNDTVFDGMEVALADLGFVNGVSDTNLLALIQNYADVLGVFTSAELNAAIAQGEANVTNAPGSYGLYTPEALLDLGVGDIGLQVSNGVAELSVQLWQSEDLNIWTNAGGEVEWQLPVDAEKKFYRVRAEP</sequence>
<evidence type="ECO:0000313" key="2">
    <source>
        <dbReference type="EMBL" id="VGO15912.1"/>
    </source>
</evidence>